<evidence type="ECO:0000313" key="2">
    <source>
        <dbReference type="Proteomes" id="UP001321473"/>
    </source>
</evidence>
<gene>
    <name evidence="1" type="ORF">V5799_027093</name>
</gene>
<dbReference type="Proteomes" id="UP001321473">
    <property type="component" value="Unassembled WGS sequence"/>
</dbReference>
<evidence type="ECO:0000313" key="1">
    <source>
        <dbReference type="EMBL" id="KAK8761641.1"/>
    </source>
</evidence>
<protein>
    <submittedName>
        <fullName evidence="1">Uncharacterized protein</fullName>
    </submittedName>
</protein>
<dbReference type="AlphaFoldDB" id="A0AAQ4DGQ1"/>
<organism evidence="1 2">
    <name type="scientific">Amblyomma americanum</name>
    <name type="common">Lone star tick</name>
    <dbReference type="NCBI Taxonomy" id="6943"/>
    <lineage>
        <taxon>Eukaryota</taxon>
        <taxon>Metazoa</taxon>
        <taxon>Ecdysozoa</taxon>
        <taxon>Arthropoda</taxon>
        <taxon>Chelicerata</taxon>
        <taxon>Arachnida</taxon>
        <taxon>Acari</taxon>
        <taxon>Parasitiformes</taxon>
        <taxon>Ixodida</taxon>
        <taxon>Ixodoidea</taxon>
        <taxon>Ixodidae</taxon>
        <taxon>Amblyomminae</taxon>
        <taxon>Amblyomma</taxon>
    </lineage>
</organism>
<reference evidence="1 2" key="1">
    <citation type="journal article" date="2023" name="Arcadia Sci">
        <title>De novo assembly of a long-read Amblyomma americanum tick genome.</title>
        <authorList>
            <person name="Chou S."/>
            <person name="Poskanzer K.E."/>
            <person name="Rollins M."/>
            <person name="Thuy-Boun P.S."/>
        </authorList>
    </citation>
    <scope>NUCLEOTIDE SEQUENCE [LARGE SCALE GENOMIC DNA]</scope>
    <source>
        <strain evidence="1">F_SG_1</strain>
        <tissue evidence="1">Salivary glands</tissue>
    </source>
</reference>
<accession>A0AAQ4DGQ1</accession>
<sequence>MEVHYFLFIGCGQALAKRRSPPERESIAPHKSCGPPVTSAEVLHRDALLSSLIYSSKEDSTAGNFPVFGPRKARRVLPVVLSSSCCRLQYRTQNSLTPKCLLAARLPCSNAYSIAFSLKAAV</sequence>
<keyword evidence="2" id="KW-1185">Reference proteome</keyword>
<comment type="caution">
    <text evidence="1">The sequence shown here is derived from an EMBL/GenBank/DDBJ whole genome shotgun (WGS) entry which is preliminary data.</text>
</comment>
<proteinExistence type="predicted"/>
<name>A0AAQ4DGQ1_AMBAM</name>
<dbReference type="EMBL" id="JARKHS020030907">
    <property type="protein sequence ID" value="KAK8761641.1"/>
    <property type="molecule type" value="Genomic_DNA"/>
</dbReference>